<protein>
    <submittedName>
        <fullName evidence="9">Ferredoxin</fullName>
    </submittedName>
</protein>
<sequence>MAMSINADDCTACGACESECPSKAIRFKGAVYMIDPKKCTECQGAADAPQCDEVCPSGAISKAA</sequence>
<feature type="domain" description="4Fe-4S ferredoxin-type" evidence="8">
    <location>
        <begin position="32"/>
        <end position="64"/>
    </location>
</feature>
<keyword evidence="2" id="KW-0813">Transport</keyword>
<evidence type="ECO:0000256" key="3">
    <source>
        <dbReference type="ARBA" id="ARBA00022485"/>
    </source>
</evidence>
<evidence type="ECO:0000256" key="5">
    <source>
        <dbReference type="ARBA" id="ARBA00022982"/>
    </source>
</evidence>
<dbReference type="InterPro" id="IPR017896">
    <property type="entry name" value="4Fe4S_Fe-S-bd"/>
</dbReference>
<accession>A0A1I4TH44</accession>
<keyword evidence="6" id="KW-0408">Iron</keyword>
<keyword evidence="10" id="KW-1185">Reference proteome</keyword>
<keyword evidence="3" id="KW-0004">4Fe-4S</keyword>
<evidence type="ECO:0000259" key="8">
    <source>
        <dbReference type="PROSITE" id="PS51379"/>
    </source>
</evidence>
<evidence type="ECO:0000256" key="4">
    <source>
        <dbReference type="ARBA" id="ARBA00022723"/>
    </source>
</evidence>
<dbReference type="PROSITE" id="PS00198">
    <property type="entry name" value="4FE4S_FER_1"/>
    <property type="match status" value="1"/>
</dbReference>
<name>A0A1I4TH44_9HYPH</name>
<dbReference type="InterPro" id="IPR017900">
    <property type="entry name" value="4Fe4S_Fe_S_CS"/>
</dbReference>
<dbReference type="OrthoDB" id="9800445at2"/>
<dbReference type="GO" id="GO:0051539">
    <property type="term" value="F:4 iron, 4 sulfur cluster binding"/>
    <property type="evidence" value="ECO:0007669"/>
    <property type="project" value="UniProtKB-KW"/>
</dbReference>
<feature type="domain" description="4Fe-4S ferredoxin-type" evidence="8">
    <location>
        <begin position="1"/>
        <end position="30"/>
    </location>
</feature>
<evidence type="ECO:0000256" key="2">
    <source>
        <dbReference type="ARBA" id="ARBA00022448"/>
    </source>
</evidence>
<evidence type="ECO:0000256" key="7">
    <source>
        <dbReference type="ARBA" id="ARBA00023014"/>
    </source>
</evidence>
<evidence type="ECO:0000313" key="9">
    <source>
        <dbReference type="EMBL" id="PKR87252.1"/>
    </source>
</evidence>
<dbReference type="AlphaFoldDB" id="A0A1I4TH44"/>
<dbReference type="EMBL" id="PJNW01000023">
    <property type="protein sequence ID" value="PKR87252.1"/>
    <property type="molecule type" value="Genomic_DNA"/>
</dbReference>
<reference evidence="9 10" key="1">
    <citation type="submission" date="2017-12" db="EMBL/GenBank/DDBJ databases">
        <title>Anaerobic carbon monoxide metabolism by Pleomorphomonas carboxyditropha sp. nov., a new mesophilic hydrogenogenic carboxidotroph.</title>
        <authorList>
            <person name="Esquivel-Elizondo S."/>
            <person name="Krajmalnik-Brown R."/>
        </authorList>
    </citation>
    <scope>NUCLEOTIDE SEQUENCE [LARGE SCALE GENOMIC DNA]</scope>
    <source>
        <strain evidence="9 10">R5-392</strain>
    </source>
</reference>
<comment type="cofactor">
    <cofactor evidence="1">
        <name>[4Fe-4S] cluster</name>
        <dbReference type="ChEBI" id="CHEBI:49883"/>
    </cofactor>
</comment>
<keyword evidence="5" id="KW-0249">Electron transport</keyword>
<dbReference type="Proteomes" id="UP000233491">
    <property type="component" value="Unassembled WGS sequence"/>
</dbReference>
<dbReference type="GO" id="GO:0046872">
    <property type="term" value="F:metal ion binding"/>
    <property type="evidence" value="ECO:0007669"/>
    <property type="project" value="UniProtKB-KW"/>
</dbReference>
<evidence type="ECO:0000313" key="10">
    <source>
        <dbReference type="Proteomes" id="UP000233491"/>
    </source>
</evidence>
<dbReference type="FunFam" id="3.30.70.20:FF:000045">
    <property type="entry name" value="Ferredoxin, 4Fe-4S"/>
    <property type="match status" value="1"/>
</dbReference>
<dbReference type="SUPFAM" id="SSF54862">
    <property type="entry name" value="4Fe-4S ferredoxins"/>
    <property type="match status" value="1"/>
</dbReference>
<keyword evidence="7" id="KW-0411">Iron-sulfur</keyword>
<keyword evidence="4" id="KW-0479">Metal-binding</keyword>
<evidence type="ECO:0000256" key="6">
    <source>
        <dbReference type="ARBA" id="ARBA00023004"/>
    </source>
</evidence>
<proteinExistence type="predicted"/>
<dbReference type="RefSeq" id="WP_101291300.1">
    <property type="nucleotide sequence ID" value="NZ_FOUQ01000005.1"/>
</dbReference>
<dbReference type="PROSITE" id="PS51379">
    <property type="entry name" value="4FE4S_FER_2"/>
    <property type="match status" value="2"/>
</dbReference>
<evidence type="ECO:0000256" key="1">
    <source>
        <dbReference type="ARBA" id="ARBA00001966"/>
    </source>
</evidence>
<comment type="caution">
    <text evidence="9">The sequence shown here is derived from an EMBL/GenBank/DDBJ whole genome shotgun (WGS) entry which is preliminary data.</text>
</comment>
<gene>
    <name evidence="9" type="ORF">CXZ10_20845</name>
</gene>
<dbReference type="Pfam" id="PF00037">
    <property type="entry name" value="Fer4"/>
    <property type="match status" value="1"/>
</dbReference>
<organism evidence="9 10">
    <name type="scientific">Pleomorphomonas diazotrophica</name>
    <dbReference type="NCBI Taxonomy" id="1166257"/>
    <lineage>
        <taxon>Bacteria</taxon>
        <taxon>Pseudomonadati</taxon>
        <taxon>Pseudomonadota</taxon>
        <taxon>Alphaproteobacteria</taxon>
        <taxon>Hyphomicrobiales</taxon>
        <taxon>Pleomorphomonadaceae</taxon>
        <taxon>Pleomorphomonas</taxon>
    </lineage>
</organism>
<dbReference type="Gene3D" id="3.30.70.20">
    <property type="match status" value="1"/>
</dbReference>